<dbReference type="Proteomes" id="UP000030765">
    <property type="component" value="Unassembled WGS sequence"/>
</dbReference>
<feature type="region of interest" description="Disordered" evidence="10">
    <location>
        <begin position="861"/>
        <end position="914"/>
    </location>
</feature>
<dbReference type="InterPro" id="IPR027640">
    <property type="entry name" value="Kinesin-like_fam"/>
</dbReference>
<dbReference type="GO" id="GO:0005874">
    <property type="term" value="C:microtubule"/>
    <property type="evidence" value="ECO:0007669"/>
    <property type="project" value="UniProtKB-KW"/>
</dbReference>
<keyword evidence="14" id="KW-1185">Reference proteome</keyword>
<keyword evidence="6 9" id="KW-0175">Coiled coil</keyword>
<dbReference type="InterPro" id="IPR056532">
    <property type="entry name" value="KIF21A/B_hel_2"/>
</dbReference>
<evidence type="ECO:0000256" key="4">
    <source>
        <dbReference type="ARBA" id="ARBA00022741"/>
    </source>
</evidence>
<feature type="compositionally biased region" description="Polar residues" evidence="10">
    <location>
        <begin position="509"/>
        <end position="520"/>
    </location>
</feature>
<dbReference type="GO" id="GO:0051231">
    <property type="term" value="P:spindle elongation"/>
    <property type="evidence" value="ECO:0007669"/>
    <property type="project" value="TreeGrafter"/>
</dbReference>
<dbReference type="GO" id="GO:0008017">
    <property type="term" value="F:microtubule binding"/>
    <property type="evidence" value="ECO:0007669"/>
    <property type="project" value="InterPro"/>
</dbReference>
<evidence type="ECO:0000256" key="10">
    <source>
        <dbReference type="SAM" id="MobiDB-lite"/>
    </source>
</evidence>
<proteinExistence type="inferred from homology"/>
<dbReference type="EMBL" id="ATLV01003140">
    <property type="status" value="NOT_ANNOTATED_CDS"/>
    <property type="molecule type" value="Genomic_DNA"/>
</dbReference>
<evidence type="ECO:0000313" key="13">
    <source>
        <dbReference type="EnsemblMetazoa" id="ASIC000635-PA"/>
    </source>
</evidence>
<dbReference type="PROSITE" id="PS50067">
    <property type="entry name" value="KINESIN_MOTOR_2"/>
    <property type="match status" value="1"/>
</dbReference>
<feature type="compositionally biased region" description="Gly residues" evidence="10">
    <location>
        <begin position="937"/>
        <end position="954"/>
    </location>
</feature>
<evidence type="ECO:0000256" key="6">
    <source>
        <dbReference type="ARBA" id="ARBA00023054"/>
    </source>
</evidence>
<protein>
    <submittedName>
        <fullName evidence="13">Kinesin motor domain-containing protein</fullName>
    </submittedName>
</protein>
<evidence type="ECO:0000313" key="12">
    <source>
        <dbReference type="EMBL" id="KFB34942.1"/>
    </source>
</evidence>
<feature type="region of interest" description="Disordered" evidence="10">
    <location>
        <begin position="937"/>
        <end position="972"/>
    </location>
</feature>
<feature type="compositionally biased region" description="Polar residues" evidence="10">
    <location>
        <begin position="861"/>
        <end position="880"/>
    </location>
</feature>
<dbReference type="Pfam" id="PF25764">
    <property type="entry name" value="KIF21A_4th"/>
    <property type="match status" value="1"/>
</dbReference>
<dbReference type="GO" id="GO:0005875">
    <property type="term" value="C:microtubule associated complex"/>
    <property type="evidence" value="ECO:0007669"/>
    <property type="project" value="TreeGrafter"/>
</dbReference>
<reference evidence="12 14" key="1">
    <citation type="journal article" date="2014" name="BMC Genomics">
        <title>Genome sequence of Anopheles sinensis provides insight into genetics basis of mosquito competence for malaria parasites.</title>
        <authorList>
            <person name="Zhou D."/>
            <person name="Zhang D."/>
            <person name="Ding G."/>
            <person name="Shi L."/>
            <person name="Hou Q."/>
            <person name="Ye Y."/>
            <person name="Xu Y."/>
            <person name="Zhou H."/>
            <person name="Xiong C."/>
            <person name="Li S."/>
            <person name="Yu J."/>
            <person name="Hong S."/>
            <person name="Yu X."/>
            <person name="Zou P."/>
            <person name="Chen C."/>
            <person name="Chang X."/>
            <person name="Wang W."/>
            <person name="Lv Y."/>
            <person name="Sun Y."/>
            <person name="Ma L."/>
            <person name="Shen B."/>
            <person name="Zhu C."/>
        </authorList>
    </citation>
    <scope>NUCLEOTIDE SEQUENCE [LARGE SCALE GENOMIC DNA]</scope>
</reference>
<dbReference type="GO" id="GO:0005524">
    <property type="term" value="F:ATP binding"/>
    <property type="evidence" value="ECO:0007669"/>
    <property type="project" value="UniProtKB-KW"/>
</dbReference>
<dbReference type="OMA" id="YMLEIEQ"/>
<feature type="region of interest" description="Disordered" evidence="10">
    <location>
        <begin position="303"/>
        <end position="335"/>
    </location>
</feature>
<dbReference type="EMBL" id="KE524116">
    <property type="protein sequence ID" value="KFB34942.1"/>
    <property type="molecule type" value="Genomic_DNA"/>
</dbReference>
<evidence type="ECO:0000256" key="5">
    <source>
        <dbReference type="ARBA" id="ARBA00022840"/>
    </source>
</evidence>
<dbReference type="AlphaFoldDB" id="A0A084VAE8"/>
<feature type="compositionally biased region" description="Acidic residues" evidence="10">
    <location>
        <begin position="424"/>
        <end position="438"/>
    </location>
</feature>
<dbReference type="GO" id="GO:0007018">
    <property type="term" value="P:microtubule-based movement"/>
    <property type="evidence" value="ECO:0007669"/>
    <property type="project" value="InterPro"/>
</dbReference>
<evidence type="ECO:0000256" key="2">
    <source>
        <dbReference type="ARBA" id="ARBA00022490"/>
    </source>
</evidence>
<feature type="coiled-coil region" evidence="9">
    <location>
        <begin position="215"/>
        <end position="295"/>
    </location>
</feature>
<dbReference type="InterPro" id="IPR036961">
    <property type="entry name" value="Kinesin_motor_dom_sf"/>
</dbReference>
<feature type="region of interest" description="Disordered" evidence="10">
    <location>
        <begin position="400"/>
        <end position="439"/>
    </location>
</feature>
<dbReference type="Pfam" id="PF23203">
    <property type="entry name" value="KIF21A"/>
    <property type="match status" value="1"/>
</dbReference>
<feature type="region of interest" description="Disordered" evidence="10">
    <location>
        <begin position="501"/>
        <end position="520"/>
    </location>
</feature>
<dbReference type="FunFam" id="3.40.850.10:FF:000280">
    <property type="entry name" value="Kinesin-like protein"/>
    <property type="match status" value="1"/>
</dbReference>
<keyword evidence="5" id="KW-0067">ATP-binding</keyword>
<reference evidence="13" key="2">
    <citation type="submission" date="2020-05" db="UniProtKB">
        <authorList>
            <consortium name="EnsemblMetazoa"/>
        </authorList>
    </citation>
    <scope>IDENTIFICATION</scope>
</reference>
<evidence type="ECO:0000313" key="14">
    <source>
        <dbReference type="Proteomes" id="UP000030765"/>
    </source>
</evidence>
<feature type="coiled-coil region" evidence="9">
    <location>
        <begin position="681"/>
        <end position="722"/>
    </location>
</feature>
<evidence type="ECO:0000256" key="3">
    <source>
        <dbReference type="ARBA" id="ARBA00022701"/>
    </source>
</evidence>
<dbReference type="CDD" id="cd22248">
    <property type="entry name" value="Rcc_KIF21"/>
    <property type="match status" value="1"/>
</dbReference>
<dbReference type="InterPro" id="IPR019821">
    <property type="entry name" value="Kinesin_motor_CS"/>
</dbReference>
<keyword evidence="2" id="KW-0963">Cytoplasm</keyword>
<gene>
    <name evidence="12" type="ORF">ZHAS_00000635</name>
</gene>
<evidence type="ECO:0000259" key="11">
    <source>
        <dbReference type="PROSITE" id="PS50067"/>
    </source>
</evidence>
<dbReference type="InterPro" id="IPR027417">
    <property type="entry name" value="P-loop_NTPase"/>
</dbReference>
<dbReference type="PANTHER" id="PTHR47969:SF15">
    <property type="entry name" value="CHROMOSOME-ASSOCIATED KINESIN KIF4A-RELATED"/>
    <property type="match status" value="1"/>
</dbReference>
<feature type="domain" description="Kinesin motor" evidence="11">
    <location>
        <begin position="1"/>
        <end position="207"/>
    </location>
</feature>
<dbReference type="EnsemblMetazoa" id="ASIC000635-RA">
    <property type="protein sequence ID" value="ASIC000635-PA"/>
    <property type="gene ID" value="ASIC000635"/>
</dbReference>
<evidence type="ECO:0000256" key="1">
    <source>
        <dbReference type="ARBA" id="ARBA00004245"/>
    </source>
</evidence>
<dbReference type="GO" id="GO:0007052">
    <property type="term" value="P:mitotic spindle organization"/>
    <property type="evidence" value="ECO:0007669"/>
    <property type="project" value="TreeGrafter"/>
</dbReference>
<dbReference type="PANTHER" id="PTHR47969">
    <property type="entry name" value="CHROMOSOME-ASSOCIATED KINESIN KIF4A-RELATED"/>
    <property type="match status" value="1"/>
</dbReference>
<keyword evidence="3" id="KW-0493">Microtubule</keyword>
<dbReference type="PROSITE" id="PS00411">
    <property type="entry name" value="KINESIN_MOTOR_1"/>
    <property type="match status" value="1"/>
</dbReference>
<dbReference type="STRING" id="74873.A0A084VAE8"/>
<dbReference type="GO" id="GO:0003777">
    <property type="term" value="F:microtubule motor activity"/>
    <property type="evidence" value="ECO:0007669"/>
    <property type="project" value="InterPro"/>
</dbReference>
<dbReference type="Gene3D" id="3.40.850.10">
    <property type="entry name" value="Kinesin motor domain"/>
    <property type="match status" value="1"/>
</dbReference>
<dbReference type="PRINTS" id="PR00380">
    <property type="entry name" value="KINESINHEAVY"/>
</dbReference>
<dbReference type="VEuPathDB" id="VectorBase:ASIS018928"/>
<dbReference type="Pfam" id="PF00225">
    <property type="entry name" value="Kinesin"/>
    <property type="match status" value="1"/>
</dbReference>
<feature type="compositionally biased region" description="Low complexity" evidence="10">
    <location>
        <begin position="889"/>
        <end position="901"/>
    </location>
</feature>
<comment type="subcellular location">
    <subcellularLocation>
        <location evidence="1">Cytoplasm</location>
        <location evidence="1">Cytoskeleton</location>
    </subcellularLocation>
</comment>
<evidence type="ECO:0000256" key="8">
    <source>
        <dbReference type="PROSITE-ProRule" id="PRU00283"/>
    </source>
</evidence>
<sequence>MELYNEEIIDLLDPYNKDGRGFKIFEDTSGGISVAGATLKPLTGPQEALNCLQQGALARTTASTQMNEQSSRSHALFTILIRRQRVMTPEQCGNVDGDTETLTSKFHFVDLAGSERLKRTGATGERAREGISINCGLLALGNVISALGDKTKKVSHVPYRDSKLTRLLQDSLGGNSQTIMIACVSPSDRDFMETLNTLKYANRARNIKNKVQINQDQSSRTISLLRREIASLQREILDYKQGKRSVDAEGNETISDVSLENAILMQDNERLRQRVRAMQETIDTLTSQNARMQSEQALAQMRLGSNGGEASATESDTNGSGDPMTASGNEGGKDSGMEGLIHGYISEIEKLKAKLIESEQMFKQLKLVKASQSKLGKDATPFIEDNKEKIINMFKRELEREQESHMTRSLPGLENDPSSACLEQDSDSESDTESDDKTDELRAEMCDVNTGIELKMQLIERLEESQQRMLIMRQQYEKQLNMMKERITVTERERDQILANMAHGGGGNNKTSANSSTNDNAIRRVKEDYERKLAELKRQLNQMQSANKEHLRMQRTMQTQDARIKTLRQELTELKQVKTRLMKKISEENNRHKEQDSRKTREIAQLRKESRKQVNMIKSLQAQGAAKDQVLKRKTEEVSNLRKSQRGVMSLKASGRVAPKTSYGRVVLSGTKHFQAHWSAMQRAIMNAARARQTVMELERELERVIQERNALSREIANVRIRKNANGESQALQDLVSEEDTMIANLNYLHDTVTQLQETILQVEDGKDLSTEHTMLQNLTDKIDSLDEARFLLMRLCGVTVGHVCEAGLAQAKLSEREALLMQLQQDTSVHEQLLQYILAKEPAAATSDASFSSAQSANSYVQLSSERNGEQQQGGSASQHRLPHVVDSTTRSPSPSTSHTDLNSSRQRRNPAVVPSVATIQDLLYGSSSNYVGPAGLEGGGGPGGGGGGGGGFDRNTTGASSHHANGGGGSSKLEKVGICIYLEDSADDDDTKHQPPSLQDRHSDIMTRSYTILGGATDPVAAANAGLPTAPPVVAAPTPARTFVPLSRVPSAPGSLNGLISDQQFKNAAVYYYGKR</sequence>
<dbReference type="SUPFAM" id="SSF52540">
    <property type="entry name" value="P-loop containing nucleoside triphosphate hydrolases"/>
    <property type="match status" value="1"/>
</dbReference>
<evidence type="ECO:0000256" key="9">
    <source>
        <dbReference type="SAM" id="Coils"/>
    </source>
</evidence>
<dbReference type="OrthoDB" id="3176171at2759"/>
<evidence type="ECO:0000256" key="7">
    <source>
        <dbReference type="ARBA" id="ARBA00023212"/>
    </source>
</evidence>
<accession>A0A084VAE8</accession>
<feature type="coiled-coil region" evidence="9">
    <location>
        <begin position="455"/>
        <end position="493"/>
    </location>
</feature>
<comment type="caution">
    <text evidence="8">Lacks conserved residue(s) required for the propagation of feature annotation.</text>
</comment>
<name>A0A084VAE8_ANOSI</name>
<comment type="similarity">
    <text evidence="8">Belongs to the TRAFAC class myosin-kinesin ATPase superfamily. Kinesin family.</text>
</comment>
<keyword evidence="7" id="KW-0206">Cytoskeleton</keyword>
<keyword evidence="4" id="KW-0547">Nucleotide-binding</keyword>
<organism evidence="12">
    <name type="scientific">Anopheles sinensis</name>
    <name type="common">Mosquito</name>
    <dbReference type="NCBI Taxonomy" id="74873"/>
    <lineage>
        <taxon>Eukaryota</taxon>
        <taxon>Metazoa</taxon>
        <taxon>Ecdysozoa</taxon>
        <taxon>Arthropoda</taxon>
        <taxon>Hexapoda</taxon>
        <taxon>Insecta</taxon>
        <taxon>Pterygota</taxon>
        <taxon>Neoptera</taxon>
        <taxon>Endopterygota</taxon>
        <taxon>Diptera</taxon>
        <taxon>Nematocera</taxon>
        <taxon>Culicoidea</taxon>
        <taxon>Culicidae</taxon>
        <taxon>Anophelinae</taxon>
        <taxon>Anopheles</taxon>
    </lineage>
</organism>
<dbReference type="InterPro" id="IPR001752">
    <property type="entry name" value="Kinesin_motor_dom"/>
</dbReference>
<dbReference type="SMART" id="SM00129">
    <property type="entry name" value="KISc"/>
    <property type="match status" value="1"/>
</dbReference>
<dbReference type="VEuPathDB" id="VectorBase:ASIC000635"/>